<dbReference type="Proteomes" id="UP000273105">
    <property type="component" value="Unassembled WGS sequence"/>
</dbReference>
<dbReference type="Pfam" id="PF05069">
    <property type="entry name" value="Phage_tail_S"/>
    <property type="match status" value="1"/>
</dbReference>
<proteinExistence type="predicted"/>
<name>A0ABX9U5D9_9GAMM</name>
<gene>
    <name evidence="1" type="ORF">D9K79_11545</name>
</gene>
<dbReference type="InterPro" id="IPR006522">
    <property type="entry name" value="Phage_virion_morphogenesis"/>
</dbReference>
<evidence type="ECO:0000313" key="2">
    <source>
        <dbReference type="Proteomes" id="UP000273105"/>
    </source>
</evidence>
<dbReference type="EMBL" id="RCHE01000027">
    <property type="protein sequence ID" value="RLL42994.1"/>
    <property type="molecule type" value="Genomic_DNA"/>
</dbReference>
<organism evidence="1 2">
    <name type="scientific">Acinetobacter cumulans</name>
    <dbReference type="NCBI Taxonomy" id="2136182"/>
    <lineage>
        <taxon>Bacteria</taxon>
        <taxon>Pseudomonadati</taxon>
        <taxon>Pseudomonadota</taxon>
        <taxon>Gammaproteobacteria</taxon>
        <taxon>Moraxellales</taxon>
        <taxon>Moraxellaceae</taxon>
        <taxon>Acinetobacter</taxon>
    </lineage>
</organism>
<keyword evidence="2" id="KW-1185">Reference proteome</keyword>
<comment type="caution">
    <text evidence="1">The sequence shown here is derived from an EMBL/GenBank/DDBJ whole genome shotgun (WGS) entry which is preliminary data.</text>
</comment>
<reference evidence="1 2" key="1">
    <citation type="submission" date="2018-09" db="EMBL/GenBank/DDBJ databases">
        <title>The draft genome of Acinetobacter sp. strains.</title>
        <authorList>
            <person name="Qin J."/>
            <person name="Feng Y."/>
            <person name="Zong Z."/>
        </authorList>
    </citation>
    <scope>NUCLEOTIDE SEQUENCE [LARGE SCALE GENOMIC DNA]</scope>
    <source>
        <strain evidence="1 2">WCHAc060001</strain>
    </source>
</reference>
<protein>
    <submittedName>
        <fullName evidence="1">Phage morphogenesis protein</fullName>
    </submittedName>
</protein>
<sequence>MSGVAITIEADGESAVMQALQRLSNFDQNKPELFDAIGHSVVSNIRNRWTNGEGLEGKWRLSGRVARKGGTTLRDTSRLMNSITHNVLQNGVEIGTDVEYGPIHHFGGEIHYEARMRRSYFRQNQRTGLVGNKFVRKARSNFMQESMGKAYKVNMLRRPFLGLTESDELQVMDLIVEHLTNDG</sequence>
<dbReference type="RefSeq" id="WP_121532632.1">
    <property type="nucleotide sequence ID" value="NZ_RCHE01000027.1"/>
</dbReference>
<accession>A0ABX9U5D9</accession>
<evidence type="ECO:0000313" key="1">
    <source>
        <dbReference type="EMBL" id="RLL42994.1"/>
    </source>
</evidence>